<feature type="repeat" description="WD" evidence="3">
    <location>
        <begin position="1107"/>
        <end position="1143"/>
    </location>
</feature>
<dbReference type="Gene3D" id="3.40.50.300">
    <property type="entry name" value="P-loop containing nucleotide triphosphate hydrolases"/>
    <property type="match status" value="1"/>
</dbReference>
<dbReference type="EMBL" id="CP059665">
    <property type="protein sequence ID" value="QRW22462.1"/>
    <property type="molecule type" value="Genomic_DNA"/>
</dbReference>
<dbReference type="CDD" id="cd00200">
    <property type="entry name" value="WD40"/>
    <property type="match status" value="1"/>
</dbReference>
<accession>A0A8H8P175</accession>
<evidence type="ECO:0000256" key="3">
    <source>
        <dbReference type="PROSITE-ProRule" id="PRU00221"/>
    </source>
</evidence>
<dbReference type="InterPro" id="IPR019775">
    <property type="entry name" value="WD40_repeat_CS"/>
</dbReference>
<feature type="repeat" description="WD" evidence="3">
    <location>
        <begin position="1157"/>
        <end position="1191"/>
    </location>
</feature>
<feature type="domain" description="NACHT" evidence="5">
    <location>
        <begin position="306"/>
        <end position="453"/>
    </location>
</feature>
<dbReference type="InterPro" id="IPR001680">
    <property type="entry name" value="WD40_rpt"/>
</dbReference>
<dbReference type="SUPFAM" id="SSF52540">
    <property type="entry name" value="P-loop containing nucleoside triphosphate hydrolases"/>
    <property type="match status" value="1"/>
</dbReference>
<organism evidence="6 7">
    <name type="scientific">Rhizoctonia solani</name>
    <dbReference type="NCBI Taxonomy" id="456999"/>
    <lineage>
        <taxon>Eukaryota</taxon>
        <taxon>Fungi</taxon>
        <taxon>Dikarya</taxon>
        <taxon>Basidiomycota</taxon>
        <taxon>Agaricomycotina</taxon>
        <taxon>Agaricomycetes</taxon>
        <taxon>Cantharellales</taxon>
        <taxon>Ceratobasidiaceae</taxon>
        <taxon>Rhizoctonia</taxon>
    </lineage>
</organism>
<feature type="repeat" description="WD" evidence="3">
    <location>
        <begin position="935"/>
        <end position="967"/>
    </location>
</feature>
<dbReference type="PROSITE" id="PS50082">
    <property type="entry name" value="WD_REPEATS_2"/>
    <property type="match status" value="7"/>
</dbReference>
<dbReference type="PRINTS" id="PR00320">
    <property type="entry name" value="GPROTEINBRPT"/>
</dbReference>
<feature type="region of interest" description="Disordered" evidence="4">
    <location>
        <begin position="25"/>
        <end position="113"/>
    </location>
</feature>
<sequence length="1406" mass="153614">MSTLNNRSNRKKGKVRRWLDSLLCVSSPEDPVGSSTQQHPSSHASFPLEPIQDAHTDIPNYDNTEQQAPSHASPPAKPTQNGHVDSANDENAPLPTSQSPSRTATPVDTSGVKSGAWAGLRVSLKTLRDTPAMFGPLVSAASVLLDCFDVIETVSSNQQDYDDLAADIDALSNALMEAYTTETATGCMNGIMKSIERESNEIKNKTQRGTGRRVLMANADEQDLVRRYRRIESLFRQLQANIGMSTWANTKELVVNSRLAALNTEKKATYDSLLSRSTSRRTCTEGTRVKVLSELKDWVFAPDRQSVYWMSGMAGTGKTTIAYTFAEWLETEKLLAASFFCTRTDVDCQDVARIVPTVAYQLARYCIPFQSALCDVLGNDPDIGSKDITRQFERLIVDPLNKMKNAIPSNLVVVIDALDECNDQRGVEQVLDMLFKHASQLPIKFFVTSRPEAEIYTTMTTHAPLRAAIYLHDIEKSLVSADIELYLKQELSSTIPGLPDEVLKQLVDRSGVLFIYAATLVRYIRPGTGRADPRERLNTVLGMTAEAGEEKSQIDILYAAVLKSALDDGELRGPEKEAVQAVLRTVLFAQEPISLETIGALSGIDNTHRVEYALNGLRSVLHHSEATNLVTTLHASFPDFMFSKARSGQYYCDVKEHARGLASRCFGVMKDQLRFNICDLPSSFIRDSQVDNIQHRIKTNISSPLAYACRYWPSHLAQTTVSEDMVAALKEFLSDRLLFWMEVMCLRRELLFGIHGWLAIKQWITASRMMIESTSESPEVRQWVEDASNFCTSYAASPASQSTPHIYISCLPFCPRSSSVYTHYRHRMQGLLELKGSLMDRRETAAVATWNMGSPVYSVAYSVDGSRVAVGCADGTVSIRNAYDGTVVVGPLQAHTDCVSLVVFSRDGRLVASGADDRTIRVWDVRTGSPVAGPFQGHTGSVLSASFSPDSKRIVSGSQDKTVCIWSAVDGTLLCGPLQGHTGSVRSVTYSPDGTLIASASSDNTIRLWCSDDGTPAASPLQGHTDAVYSVVFSPDGTLLVSGSRDRTVRVWRVSDGSAVTTPFQGHTSGVTSVAVSADGTLVASGSYDKTVRVWRIADGSLAAGPLLGHTDLIVSVGYSPDGTRVISGSYDWTVRVWNVREGIVAPASSDHALPKIKSLWFSPNNGHVLTESDEGEVRMWNVSNGTSQLAPPDIHLPRPPSITTSPDSSHTAQTDSDGELVQVVRMDDKTVVVGPFEPTPRVWQFTDDSSCVIVGFEDGTIRGISLRTGETVFVLRSAGDDWVDLIGQCSDGSFLASADDSKYPSSSLRVWSTTSPIIGFHTLTNAPSASGPSQTLSEFYDGCHVDGDGWLVNSRNDLLLWLPVEIADAGLSPFVSVIVTTSGILEVPKQWLVAGQEWDKCYIQK</sequence>
<dbReference type="InterPro" id="IPR015943">
    <property type="entry name" value="WD40/YVTN_repeat-like_dom_sf"/>
</dbReference>
<reference evidence="6" key="1">
    <citation type="submission" date="2020-05" db="EMBL/GenBank/DDBJ databases">
        <title>Evolutionary and genomic comparisons of hybrid uninucleate and nonhybrid Rhizoctonia fungi.</title>
        <authorList>
            <person name="Li C."/>
            <person name="Chen X."/>
        </authorList>
    </citation>
    <scope>NUCLEOTIDE SEQUENCE</scope>
    <source>
        <strain evidence="6">AG-1 IA</strain>
    </source>
</reference>
<feature type="region of interest" description="Disordered" evidence="4">
    <location>
        <begin position="1187"/>
        <end position="1218"/>
    </location>
</feature>
<dbReference type="RefSeq" id="XP_043182699.1">
    <property type="nucleotide sequence ID" value="XM_043329865.1"/>
</dbReference>
<dbReference type="PANTHER" id="PTHR19848:SF8">
    <property type="entry name" value="F-BOX AND WD REPEAT DOMAIN CONTAINING 7"/>
    <property type="match status" value="1"/>
</dbReference>
<dbReference type="SUPFAM" id="SSF63829">
    <property type="entry name" value="Calcium-dependent phosphotriesterase"/>
    <property type="match status" value="1"/>
</dbReference>
<dbReference type="CDD" id="cd21037">
    <property type="entry name" value="MLKL_NTD"/>
    <property type="match status" value="1"/>
</dbReference>
<feature type="compositionally biased region" description="Polar residues" evidence="4">
    <location>
        <begin position="94"/>
        <end position="112"/>
    </location>
</feature>
<dbReference type="InterPro" id="IPR007111">
    <property type="entry name" value="NACHT_NTPase"/>
</dbReference>
<protein>
    <submittedName>
        <fullName evidence="6">Vegetative incompatibility protein HET-E-1</fullName>
    </submittedName>
</protein>
<dbReference type="SMART" id="SM00320">
    <property type="entry name" value="WD40"/>
    <property type="match status" value="10"/>
</dbReference>
<feature type="repeat" description="WD" evidence="3">
    <location>
        <begin position="978"/>
        <end position="1009"/>
    </location>
</feature>
<dbReference type="InterPro" id="IPR027417">
    <property type="entry name" value="P-loop_NTPase"/>
</dbReference>
<dbReference type="KEGG" id="rsx:RhiXN_10049"/>
<proteinExistence type="predicted"/>
<feature type="repeat" description="WD" evidence="3">
    <location>
        <begin position="1064"/>
        <end position="1105"/>
    </location>
</feature>
<dbReference type="InterPro" id="IPR036322">
    <property type="entry name" value="WD40_repeat_dom_sf"/>
</dbReference>
<dbReference type="Pfam" id="PF00400">
    <property type="entry name" value="WD40"/>
    <property type="match status" value="7"/>
</dbReference>
<feature type="compositionally biased region" description="Polar residues" evidence="4">
    <location>
        <begin position="61"/>
        <end position="70"/>
    </location>
</feature>
<dbReference type="InterPro" id="IPR056884">
    <property type="entry name" value="NPHP3-like_N"/>
</dbReference>
<dbReference type="GeneID" id="67032328"/>
<feature type="repeat" description="WD" evidence="3">
    <location>
        <begin position="892"/>
        <end position="933"/>
    </location>
</feature>
<evidence type="ECO:0000256" key="2">
    <source>
        <dbReference type="ARBA" id="ARBA00022737"/>
    </source>
</evidence>
<dbReference type="PROSITE" id="PS50294">
    <property type="entry name" value="WD_REPEATS_REGION"/>
    <property type="match status" value="6"/>
</dbReference>
<evidence type="ECO:0000256" key="1">
    <source>
        <dbReference type="ARBA" id="ARBA00022574"/>
    </source>
</evidence>
<evidence type="ECO:0000259" key="5">
    <source>
        <dbReference type="PROSITE" id="PS50837"/>
    </source>
</evidence>
<dbReference type="SUPFAM" id="SSF50978">
    <property type="entry name" value="WD40 repeat-like"/>
    <property type="match status" value="1"/>
</dbReference>
<evidence type="ECO:0000313" key="7">
    <source>
        <dbReference type="Proteomes" id="UP000650533"/>
    </source>
</evidence>
<keyword evidence="1 3" id="KW-0853">WD repeat</keyword>
<dbReference type="InterPro" id="IPR020472">
    <property type="entry name" value="WD40_PAC1"/>
</dbReference>
<dbReference type="InterPro" id="IPR059179">
    <property type="entry name" value="MLKL-like_MCAfunc"/>
</dbReference>
<dbReference type="Pfam" id="PF24883">
    <property type="entry name" value="NPHP3_N"/>
    <property type="match status" value="1"/>
</dbReference>
<feature type="compositionally biased region" description="Polar residues" evidence="4">
    <location>
        <begin position="33"/>
        <end position="44"/>
    </location>
</feature>
<evidence type="ECO:0000256" key="4">
    <source>
        <dbReference type="SAM" id="MobiDB-lite"/>
    </source>
</evidence>
<feature type="compositionally biased region" description="Polar residues" evidence="4">
    <location>
        <begin position="1202"/>
        <end position="1216"/>
    </location>
</feature>
<dbReference type="PROSITE" id="PS00678">
    <property type="entry name" value="WD_REPEATS_1"/>
    <property type="match status" value="2"/>
</dbReference>
<keyword evidence="2" id="KW-0677">Repeat</keyword>
<dbReference type="PANTHER" id="PTHR19848">
    <property type="entry name" value="WD40 REPEAT PROTEIN"/>
    <property type="match status" value="1"/>
</dbReference>
<dbReference type="PROSITE" id="PS50837">
    <property type="entry name" value="NACHT"/>
    <property type="match status" value="1"/>
</dbReference>
<evidence type="ECO:0000313" key="6">
    <source>
        <dbReference type="EMBL" id="QRW22462.1"/>
    </source>
</evidence>
<gene>
    <name evidence="6" type="ORF">RhiXN_10049</name>
</gene>
<feature type="repeat" description="WD" evidence="3">
    <location>
        <begin position="1021"/>
        <end position="1062"/>
    </location>
</feature>
<name>A0A8H8P175_9AGAM</name>
<dbReference type="Gene3D" id="2.130.10.10">
    <property type="entry name" value="YVTN repeat-like/Quinoprotein amine dehydrogenase"/>
    <property type="match status" value="3"/>
</dbReference>
<dbReference type="Proteomes" id="UP000650533">
    <property type="component" value="Chromosome 8"/>
</dbReference>